<feature type="transmembrane region" description="Helical" evidence="1">
    <location>
        <begin position="522"/>
        <end position="543"/>
    </location>
</feature>
<dbReference type="InterPro" id="IPR030389">
    <property type="entry name" value="G_FEOB_dom"/>
</dbReference>
<evidence type="ECO:0000256" key="1">
    <source>
        <dbReference type="SAM" id="Phobius"/>
    </source>
</evidence>
<protein>
    <submittedName>
        <fullName evidence="3">Iron transporter FeoB</fullName>
    </submittedName>
</protein>
<feature type="domain" description="FeoB-type G" evidence="2">
    <location>
        <begin position="1"/>
        <end position="166"/>
    </location>
</feature>
<feature type="transmembrane region" description="Helical" evidence="1">
    <location>
        <begin position="329"/>
        <end position="351"/>
    </location>
</feature>
<reference evidence="3 4" key="1">
    <citation type="journal article" date="2015" name="Microbiome">
        <title>Genomic resolution of linkages in carbon, nitrogen, and sulfur cycling among widespread estuary sediment bacteria.</title>
        <authorList>
            <person name="Baker B.J."/>
            <person name="Lazar C.S."/>
            <person name="Teske A.P."/>
            <person name="Dick G.J."/>
        </authorList>
    </citation>
    <scope>NUCLEOTIDE SEQUENCE [LARGE SCALE GENOMIC DNA]</scope>
    <source>
        <strain evidence="3">SM23_60</strain>
    </source>
</reference>
<dbReference type="GO" id="GO:0005525">
    <property type="term" value="F:GTP binding"/>
    <property type="evidence" value="ECO:0007669"/>
    <property type="project" value="InterPro"/>
</dbReference>
<dbReference type="Pfam" id="PF07664">
    <property type="entry name" value="FeoB_C"/>
    <property type="match status" value="1"/>
</dbReference>
<feature type="transmembrane region" description="Helical" evidence="1">
    <location>
        <begin position="363"/>
        <end position="387"/>
    </location>
</feature>
<dbReference type="PANTHER" id="PTHR43185:SF1">
    <property type="entry name" value="FE(2+) TRANSPORTER FEOB"/>
    <property type="match status" value="1"/>
</dbReference>
<keyword evidence="1" id="KW-0472">Membrane</keyword>
<dbReference type="InterPro" id="IPR027417">
    <property type="entry name" value="P-loop_NTPase"/>
</dbReference>
<feature type="transmembrane region" description="Helical" evidence="1">
    <location>
        <begin position="288"/>
        <end position="309"/>
    </location>
</feature>
<feature type="non-terminal residue" evidence="3">
    <location>
        <position position="552"/>
    </location>
</feature>
<gene>
    <name evidence="3" type="ORF">AMJ87_10555</name>
</gene>
<proteinExistence type="predicted"/>
<dbReference type="SUPFAM" id="SSF52540">
    <property type="entry name" value="P-loop containing nucleoside triphosphate hydrolases"/>
    <property type="match status" value="1"/>
</dbReference>
<dbReference type="InterPro" id="IPR005225">
    <property type="entry name" value="Small_GTP-bd"/>
</dbReference>
<dbReference type="GO" id="GO:0005886">
    <property type="term" value="C:plasma membrane"/>
    <property type="evidence" value="ECO:0007669"/>
    <property type="project" value="TreeGrafter"/>
</dbReference>
<dbReference type="Pfam" id="PF07670">
    <property type="entry name" value="Gate"/>
    <property type="match status" value="2"/>
</dbReference>
<accession>A0A0S8GC19</accession>
<dbReference type="Proteomes" id="UP000051096">
    <property type="component" value="Unassembled WGS sequence"/>
</dbReference>
<dbReference type="PANTHER" id="PTHR43185">
    <property type="entry name" value="FERROUS IRON TRANSPORT PROTEIN B"/>
    <property type="match status" value="1"/>
</dbReference>
<evidence type="ECO:0000259" key="2">
    <source>
        <dbReference type="PROSITE" id="PS51711"/>
    </source>
</evidence>
<dbReference type="Gene3D" id="3.40.50.300">
    <property type="entry name" value="P-loop containing nucleotide triphosphate hydrolases"/>
    <property type="match status" value="1"/>
</dbReference>
<dbReference type="InterPro" id="IPR006073">
    <property type="entry name" value="GTP-bd"/>
</dbReference>
<dbReference type="PRINTS" id="PR00326">
    <property type="entry name" value="GTP1OBG"/>
</dbReference>
<dbReference type="AlphaFoldDB" id="A0A0S8GC19"/>
<dbReference type="Pfam" id="PF02421">
    <property type="entry name" value="FeoB_N"/>
    <property type="match status" value="1"/>
</dbReference>
<dbReference type="CDD" id="cd01879">
    <property type="entry name" value="FeoB"/>
    <property type="match status" value="1"/>
</dbReference>
<evidence type="ECO:0000313" key="4">
    <source>
        <dbReference type="Proteomes" id="UP000051096"/>
    </source>
</evidence>
<dbReference type="NCBIfam" id="TIGR00231">
    <property type="entry name" value="small_GTP"/>
    <property type="match status" value="1"/>
</dbReference>
<dbReference type="InterPro" id="IPR011642">
    <property type="entry name" value="Gate_dom"/>
</dbReference>
<dbReference type="InterPro" id="IPR011640">
    <property type="entry name" value="Fe2_transport_prot_B_C"/>
</dbReference>
<comment type="caution">
    <text evidence="3">The sequence shown here is derived from an EMBL/GenBank/DDBJ whole genome shotgun (WGS) entry which is preliminary data.</text>
</comment>
<dbReference type="GO" id="GO:0015093">
    <property type="term" value="F:ferrous iron transmembrane transporter activity"/>
    <property type="evidence" value="ECO:0007669"/>
    <property type="project" value="InterPro"/>
</dbReference>
<keyword evidence="1" id="KW-0812">Transmembrane</keyword>
<feature type="transmembrane region" description="Helical" evidence="1">
    <location>
        <begin position="208"/>
        <end position="228"/>
    </location>
</feature>
<keyword evidence="1" id="KW-1133">Transmembrane helix</keyword>
<dbReference type="EMBL" id="LJUO01000128">
    <property type="protein sequence ID" value="KPK69388.1"/>
    <property type="molecule type" value="Genomic_DNA"/>
</dbReference>
<organism evidence="3 4">
    <name type="scientific">candidate division WOR_3 bacterium SM23_60</name>
    <dbReference type="NCBI Taxonomy" id="1703780"/>
    <lineage>
        <taxon>Bacteria</taxon>
        <taxon>Bacteria division WOR-3</taxon>
    </lineage>
</organism>
<sequence length="552" mass="60483">MKKLLLVGNPNVGKSVIFSRLTGVDVIASNYPGTTIEFCRGCIGSGASKTDIVDVPGTYGLDPTSPAEKVALTMLDKATEKQDSIVINVIDATNLERNLNLTLQLLKKKIPLIVCLNMWDETKHIGISINVEKLQKILGVPVVPTVAITGEGIKELVNRLDEATTSEYTFDNDERWHEVGNIIKQVQIIKHKHHTIAERIADLTVHPWTGLPIAVLILGLVFTIIRLIGENLISYVLDPLFELAWRPLMHRFSHILGGSGLLHDILIGKLIGGEIDFGESFGILTTGLYVPLAAVLPYIIAFYLVLSFLEDSGYLPRLAVLLDKTMHIIGLHGMAIVPMFLACGCNVPGVLATRILSTKRERFIAATLMSIAIPCAAQSAMIFGLLGKYGARGMFPVFITLFLVGIAAGSIMKFFVKGESPEIFTEIPPYRLPYWAALGKKIWMRIKMFLREAVPFVLAGVFVVNILYTLGIIHFLGKLTAPVITRLFGLPLEAVGALLIGFMRKDLAVGMLAPLDLSMKQLIIASVVLTMYFPCIATFAVILKELGIVDML</sequence>
<dbReference type="InterPro" id="IPR050860">
    <property type="entry name" value="FeoB_GTPase"/>
</dbReference>
<feature type="transmembrane region" description="Helical" evidence="1">
    <location>
        <begin position="453"/>
        <end position="477"/>
    </location>
</feature>
<evidence type="ECO:0000313" key="3">
    <source>
        <dbReference type="EMBL" id="KPK69388.1"/>
    </source>
</evidence>
<feature type="transmembrane region" description="Helical" evidence="1">
    <location>
        <begin position="393"/>
        <end position="416"/>
    </location>
</feature>
<name>A0A0S8GC19_UNCW3</name>
<feature type="transmembrane region" description="Helical" evidence="1">
    <location>
        <begin position="483"/>
        <end position="502"/>
    </location>
</feature>
<dbReference type="PROSITE" id="PS51711">
    <property type="entry name" value="G_FEOB"/>
    <property type="match status" value="1"/>
</dbReference>